<dbReference type="InterPro" id="IPR035903">
    <property type="entry name" value="HesB-like_dom_sf"/>
</dbReference>
<evidence type="ECO:0000313" key="2">
    <source>
        <dbReference type="Proteomes" id="UP000730482"/>
    </source>
</evidence>
<organism evidence="1 2">
    <name type="scientific">Catenulispora pinistramenti</name>
    <dbReference type="NCBI Taxonomy" id="2705254"/>
    <lineage>
        <taxon>Bacteria</taxon>
        <taxon>Bacillati</taxon>
        <taxon>Actinomycetota</taxon>
        <taxon>Actinomycetes</taxon>
        <taxon>Catenulisporales</taxon>
        <taxon>Catenulisporaceae</taxon>
        <taxon>Catenulispora</taxon>
    </lineage>
</organism>
<dbReference type="RefSeq" id="WP_212019303.1">
    <property type="nucleotide sequence ID" value="NZ_JAAFYZ010000230.1"/>
</dbReference>
<evidence type="ECO:0000313" key="1">
    <source>
        <dbReference type="EMBL" id="MBS2553091.1"/>
    </source>
</evidence>
<comment type="caution">
    <text evidence="1">The sequence shown here is derived from an EMBL/GenBank/DDBJ whole genome shotgun (WGS) entry which is preliminary data.</text>
</comment>
<name>A0ABS5L420_9ACTN</name>
<dbReference type="EMBL" id="JAAFYZ010000230">
    <property type="protein sequence ID" value="MBS2553091.1"/>
    <property type="molecule type" value="Genomic_DNA"/>
</dbReference>
<sequence length="99" mass="10063">MLSLTDRAAAAIQVLTSRSELPPDTAGLRIVAADPSLNGNQDQFSASLATGPDAGDEVVESGPARIFLESTAAHVLDGRELDATVDTDGSVKFVVGPGA</sequence>
<protein>
    <submittedName>
        <fullName evidence="1">Adhesin</fullName>
    </submittedName>
</protein>
<gene>
    <name evidence="1" type="ORF">KGQ19_40185</name>
</gene>
<reference evidence="1 2" key="1">
    <citation type="submission" date="2020-02" db="EMBL/GenBank/DDBJ databases">
        <title>Acidophilic actinobacteria isolated from forest soil.</title>
        <authorList>
            <person name="Golinska P."/>
        </authorList>
    </citation>
    <scope>NUCLEOTIDE SEQUENCE [LARGE SCALE GENOMIC DNA]</scope>
    <source>
        <strain evidence="1 2">NL8</strain>
    </source>
</reference>
<dbReference type="SUPFAM" id="SSF89360">
    <property type="entry name" value="HesB-like domain"/>
    <property type="match status" value="1"/>
</dbReference>
<dbReference type="Gene3D" id="2.60.300.12">
    <property type="entry name" value="HesB-like domain"/>
    <property type="match status" value="1"/>
</dbReference>
<accession>A0ABS5L420</accession>
<proteinExistence type="predicted"/>
<keyword evidence="2" id="KW-1185">Reference proteome</keyword>
<dbReference type="Proteomes" id="UP000730482">
    <property type="component" value="Unassembled WGS sequence"/>
</dbReference>